<keyword evidence="2" id="KW-1185">Reference proteome</keyword>
<dbReference type="PANTHER" id="PTHR12149:SF8">
    <property type="entry name" value="PROTEIN-RIBULOSAMINE 3-KINASE"/>
    <property type="match status" value="1"/>
</dbReference>
<organism evidence="1 2">
    <name type="scientific">Apiospora arundinis</name>
    <dbReference type="NCBI Taxonomy" id="335852"/>
    <lineage>
        <taxon>Eukaryota</taxon>
        <taxon>Fungi</taxon>
        <taxon>Dikarya</taxon>
        <taxon>Ascomycota</taxon>
        <taxon>Pezizomycotina</taxon>
        <taxon>Sordariomycetes</taxon>
        <taxon>Xylariomycetidae</taxon>
        <taxon>Amphisphaeriales</taxon>
        <taxon>Apiosporaceae</taxon>
        <taxon>Apiospora</taxon>
    </lineage>
</organism>
<dbReference type="Proteomes" id="UP001390339">
    <property type="component" value="Unassembled WGS sequence"/>
</dbReference>
<sequence length="245" mass="27160">MATESAWKRCISGDIPLNKAVVEKLPTGSRVVSAESYGKSSWARTAKILVVSAAGSLDRYFLKVPTRSGKSAQAFVEGEYCSAKEIRIAAKGLAPKPVGWGEYQDGSETVYFLVSEFCDMDFIQEPDPTQLALQLARIHQTTSQNGKFGYDTPTVIGVMERSVTWENSWAKVFSSTHQTLRASGRVKRPEPAYNESLYLCEKYAPFPDMDKYMPSRDPTVTGERIAVTLQSTYSGHVSDWQSPSM</sequence>
<accession>A0ABR2I072</accession>
<evidence type="ECO:0000313" key="1">
    <source>
        <dbReference type="EMBL" id="KAK8855655.1"/>
    </source>
</evidence>
<dbReference type="Pfam" id="PF03881">
    <property type="entry name" value="Fructosamin_kin"/>
    <property type="match status" value="1"/>
</dbReference>
<dbReference type="EMBL" id="JAPCWZ010000007">
    <property type="protein sequence ID" value="KAK8855655.1"/>
    <property type="molecule type" value="Genomic_DNA"/>
</dbReference>
<dbReference type="Gene3D" id="3.90.1200.10">
    <property type="match status" value="1"/>
</dbReference>
<proteinExistence type="predicted"/>
<evidence type="ECO:0000313" key="2">
    <source>
        <dbReference type="Proteomes" id="UP001390339"/>
    </source>
</evidence>
<reference evidence="1 2" key="1">
    <citation type="journal article" date="2024" name="IMA Fungus">
        <title>Apiospora arundinis, a panoply of carbohydrate-active enzymes and secondary metabolites.</title>
        <authorList>
            <person name="Sorensen T."/>
            <person name="Petersen C."/>
            <person name="Muurmann A.T."/>
            <person name="Christiansen J.V."/>
            <person name="Brundto M.L."/>
            <person name="Overgaard C.K."/>
            <person name="Boysen A.T."/>
            <person name="Wollenberg R.D."/>
            <person name="Larsen T.O."/>
            <person name="Sorensen J.L."/>
            <person name="Nielsen K.L."/>
            <person name="Sondergaard T.E."/>
        </authorList>
    </citation>
    <scope>NUCLEOTIDE SEQUENCE [LARGE SCALE GENOMIC DNA]</scope>
    <source>
        <strain evidence="1 2">AAU 773</strain>
    </source>
</reference>
<protein>
    <submittedName>
        <fullName evidence="1">Conidial yellow pigment biosynthesis polyketide synthase</fullName>
    </submittedName>
</protein>
<gene>
    <name evidence="1" type="ORF">PGQ11_011567</name>
</gene>
<dbReference type="InterPro" id="IPR016477">
    <property type="entry name" value="Fructo-/Ketosamine-3-kinase"/>
</dbReference>
<dbReference type="PANTHER" id="PTHR12149">
    <property type="entry name" value="FRUCTOSAMINE 3 KINASE-RELATED PROTEIN"/>
    <property type="match status" value="1"/>
</dbReference>
<name>A0ABR2I072_9PEZI</name>
<comment type="caution">
    <text evidence="1">The sequence shown here is derived from an EMBL/GenBank/DDBJ whole genome shotgun (WGS) entry which is preliminary data.</text>
</comment>